<dbReference type="Gene3D" id="3.90.550.10">
    <property type="entry name" value="Spore Coat Polysaccharide Biosynthesis Protein SpsA, Chain A"/>
    <property type="match status" value="1"/>
</dbReference>
<dbReference type="InterPro" id="IPR050486">
    <property type="entry name" value="Mannose-1P_guanyltransferase"/>
</dbReference>
<reference evidence="4 5" key="1">
    <citation type="submission" date="2016-10" db="EMBL/GenBank/DDBJ databases">
        <title>Complete genome of the TMA-utilizing, human hosted archaeon Methanomethylophilus alvus Gen. nov, sp. nov., strain Mx-05, derived from a pure culture.</title>
        <authorList>
            <person name="Brugere J.-F."/>
            <person name="Ben Hania W."/>
            <person name="Chaudhary P.P."/>
            <person name="Gaci N."/>
            <person name="Borrel G."/>
            <person name="Cao Van Tuat L."/>
            <person name="Fardeau M.-L."/>
            <person name="Harris H.M.B."/>
            <person name="O'Toole P.W."/>
            <person name="Ollivier B."/>
        </authorList>
    </citation>
    <scope>NUCLEOTIDE SEQUENCE [LARGE SCALE GENOMIC DNA]</scope>
    <source>
        <strain evidence="4 5">Mx-05</strain>
    </source>
</reference>
<feature type="domain" description="Nucleotidyl transferase" evidence="2">
    <location>
        <begin position="8"/>
        <end position="235"/>
    </location>
</feature>
<keyword evidence="4" id="KW-0808">Transferase</keyword>
<feature type="domain" description="Glucose-1-phosphate adenylyltransferase/Bifunctional protein GlmU-like C-terminal hexapeptide" evidence="3">
    <location>
        <begin position="288"/>
        <end position="341"/>
    </location>
</feature>
<dbReference type="EMBL" id="CP017686">
    <property type="protein sequence ID" value="AYQ54265.1"/>
    <property type="molecule type" value="Genomic_DNA"/>
</dbReference>
<dbReference type="RefSeq" id="WP_048097904.1">
    <property type="nucleotide sequence ID" value="NZ_CP017686.1"/>
</dbReference>
<dbReference type="AlphaFoldDB" id="A0A3G3IEP6"/>
<dbReference type="GO" id="GO:0016779">
    <property type="term" value="F:nucleotidyltransferase activity"/>
    <property type="evidence" value="ECO:0007669"/>
    <property type="project" value="UniProtKB-KW"/>
</dbReference>
<dbReference type="Gene3D" id="2.160.10.10">
    <property type="entry name" value="Hexapeptide repeat proteins"/>
    <property type="match status" value="1"/>
</dbReference>
<evidence type="ECO:0000259" key="3">
    <source>
        <dbReference type="Pfam" id="PF24894"/>
    </source>
</evidence>
<dbReference type="Pfam" id="PF00483">
    <property type="entry name" value="NTP_transferase"/>
    <property type="match status" value="1"/>
</dbReference>
<proteinExistence type="predicted"/>
<dbReference type="CDD" id="cd04181">
    <property type="entry name" value="NTP_transferase"/>
    <property type="match status" value="1"/>
</dbReference>
<protein>
    <recommendedName>
        <fullName evidence="1">Bifunctional protein GlmU</fullName>
    </recommendedName>
</protein>
<accession>A0A3G3IEP6</accession>
<dbReference type="SUPFAM" id="SSF51161">
    <property type="entry name" value="Trimeric LpxA-like enzymes"/>
    <property type="match status" value="1"/>
</dbReference>
<evidence type="ECO:0000313" key="5">
    <source>
        <dbReference type="Proteomes" id="UP000273278"/>
    </source>
</evidence>
<evidence type="ECO:0000259" key="2">
    <source>
        <dbReference type="Pfam" id="PF00483"/>
    </source>
</evidence>
<dbReference type="InterPro" id="IPR029044">
    <property type="entry name" value="Nucleotide-diphossugar_trans"/>
</dbReference>
<keyword evidence="4" id="KW-0548">Nucleotidyltransferase</keyword>
<dbReference type="GeneID" id="41320867"/>
<organism evidence="4 5">
    <name type="scientific">Methanomethylophilus alvi</name>
    <dbReference type="NCBI Taxonomy" id="1291540"/>
    <lineage>
        <taxon>Archaea</taxon>
        <taxon>Methanobacteriati</taxon>
        <taxon>Thermoplasmatota</taxon>
        <taxon>Thermoplasmata</taxon>
        <taxon>Methanomassiliicoccales</taxon>
        <taxon>Methanomethylophilaceae</taxon>
        <taxon>Methanomethylophilus</taxon>
    </lineage>
</organism>
<dbReference type="Pfam" id="PF24894">
    <property type="entry name" value="Hexapep_GlmU"/>
    <property type="match status" value="1"/>
</dbReference>
<evidence type="ECO:0000313" key="4">
    <source>
        <dbReference type="EMBL" id="AYQ54265.1"/>
    </source>
</evidence>
<name>A0A3G3IEP6_9ARCH</name>
<dbReference type="InterPro" id="IPR011004">
    <property type="entry name" value="Trimer_LpxA-like_sf"/>
</dbReference>
<sequence length="343" mass="37233">MSSEVRQAVIMVGGKGTRLLPLTLTRPKPAMPVLDKPFLKYLIESMADAGIEEIFLACGYKSDVLAHAIGDGSDMGVRIIYSDEDTPLGTGGAIKRLEDRLDPVFLAANGDTLTSVDIAAQIREHFESGAVVTDSLSEVDDPSQAGVVRIDGDGRILEFQDKPKREEACSNLVNSGVYVVDKKVLGYIPKDTFYDFSKDLFPLLIEKGERLQGHMAKGIWVDIGRPHDLIRMNLVMADRLYRGHDWSDSAEDSVLDGTVYLGDGTVVRSSKVSESVISKGCDVFSSEISGSFMMNGCNITNAYVENSILGEGCILKEGCKVTNSVLRDGTVVDVNQSIDRLVG</sequence>
<dbReference type="SUPFAM" id="SSF53448">
    <property type="entry name" value="Nucleotide-diphospho-sugar transferases"/>
    <property type="match status" value="1"/>
</dbReference>
<evidence type="ECO:0000256" key="1">
    <source>
        <dbReference type="ARBA" id="ARBA00013414"/>
    </source>
</evidence>
<dbReference type="InterPro" id="IPR005835">
    <property type="entry name" value="NTP_transferase_dom"/>
</dbReference>
<dbReference type="InterPro" id="IPR056818">
    <property type="entry name" value="GlmU/GlgC-like_hexapep"/>
</dbReference>
<gene>
    <name evidence="4" type="ORF">BKD89_00315</name>
</gene>
<dbReference type="PANTHER" id="PTHR22572">
    <property type="entry name" value="SUGAR-1-PHOSPHATE GUANYL TRANSFERASE"/>
    <property type="match status" value="1"/>
</dbReference>
<dbReference type="Proteomes" id="UP000273278">
    <property type="component" value="Chromosome"/>
</dbReference>